<dbReference type="GO" id="GO:0051287">
    <property type="term" value="F:NAD binding"/>
    <property type="evidence" value="ECO:0007669"/>
    <property type="project" value="InterPro"/>
</dbReference>
<evidence type="ECO:0000256" key="1">
    <source>
        <dbReference type="ARBA" id="ARBA00005854"/>
    </source>
</evidence>
<organism evidence="6 7">
    <name type="scientific">Bellilinea caldifistulae</name>
    <dbReference type="NCBI Taxonomy" id="360411"/>
    <lineage>
        <taxon>Bacteria</taxon>
        <taxon>Bacillati</taxon>
        <taxon>Chloroflexota</taxon>
        <taxon>Anaerolineae</taxon>
        <taxon>Anaerolineales</taxon>
        <taxon>Anaerolineaceae</taxon>
        <taxon>Bellilinea</taxon>
    </lineage>
</organism>
<evidence type="ECO:0000256" key="3">
    <source>
        <dbReference type="RuleBase" id="RU003719"/>
    </source>
</evidence>
<dbReference type="RefSeq" id="WP_061917257.1">
    <property type="nucleotide sequence ID" value="NZ_DF967971.1"/>
</dbReference>
<dbReference type="GO" id="GO:0016618">
    <property type="term" value="F:hydroxypyruvate reductase [NAD(P)H] activity"/>
    <property type="evidence" value="ECO:0007669"/>
    <property type="project" value="TreeGrafter"/>
</dbReference>
<dbReference type="SUPFAM" id="SSF51735">
    <property type="entry name" value="NAD(P)-binding Rossmann-fold domains"/>
    <property type="match status" value="1"/>
</dbReference>
<dbReference type="CDD" id="cd05301">
    <property type="entry name" value="GDH"/>
    <property type="match status" value="1"/>
</dbReference>
<feature type="domain" description="D-isomer specific 2-hydroxyacid dehydrogenase catalytic" evidence="4">
    <location>
        <begin position="12"/>
        <end position="320"/>
    </location>
</feature>
<sequence>MNKPAVWLTRRIYEPAVQKISTVAQVEIWPAEYPPPPEVILEKVQGLDGLLTMLTDPITAAVIENAPHLKVISQMAVGFDNIDIQAATRHGIPVGHTPGVLTETTADFAWALLMAAARRVVEADREVHQGIWRAWGPDVLTGMDVHGATLGIIGFGRIGKAVARRALGFSMKVLYNDPKRDEQAEKDFRVEYRNLDDLLQESDFISLHTYYTPQLHHLINRQRFEQMKDGAILINTARGGLVDYQALYWALESKKLAAAALDVFDPEPIPPGHPLLHFPNLIITPHIASASTRTRQNMALIAAENLIAGLRGEKLTYCANPQVYNV</sequence>
<comment type="similarity">
    <text evidence="1 3">Belongs to the D-isomer specific 2-hydroxyacid dehydrogenase family.</text>
</comment>
<keyword evidence="7" id="KW-1185">Reference proteome</keyword>
<dbReference type="InterPro" id="IPR006140">
    <property type="entry name" value="D-isomer_DH_NAD-bd"/>
</dbReference>
<keyword evidence="2 3" id="KW-0560">Oxidoreductase</keyword>
<dbReference type="Gene3D" id="3.40.50.720">
    <property type="entry name" value="NAD(P)-binding Rossmann-like Domain"/>
    <property type="match status" value="2"/>
</dbReference>
<dbReference type="FunFam" id="3.40.50.720:FF:000462">
    <property type="entry name" value="Glyoxylate reductase (NADP+)"/>
    <property type="match status" value="1"/>
</dbReference>
<dbReference type="InterPro" id="IPR006139">
    <property type="entry name" value="D-isomer_2_OHA_DH_cat_dom"/>
</dbReference>
<name>A0A0P6XF34_9CHLR</name>
<dbReference type="GO" id="GO:0030267">
    <property type="term" value="F:glyoxylate reductase (NADPH) activity"/>
    <property type="evidence" value="ECO:0007669"/>
    <property type="project" value="TreeGrafter"/>
</dbReference>
<dbReference type="InterPro" id="IPR050223">
    <property type="entry name" value="D-isomer_2-hydroxyacid_DH"/>
</dbReference>
<dbReference type="GO" id="GO:0005829">
    <property type="term" value="C:cytosol"/>
    <property type="evidence" value="ECO:0007669"/>
    <property type="project" value="TreeGrafter"/>
</dbReference>
<dbReference type="AlphaFoldDB" id="A0A0P6XF34"/>
<dbReference type="Pfam" id="PF02826">
    <property type="entry name" value="2-Hacid_dh_C"/>
    <property type="match status" value="1"/>
</dbReference>
<dbReference type="Pfam" id="PF00389">
    <property type="entry name" value="2-Hacid_dh"/>
    <property type="match status" value="1"/>
</dbReference>
<dbReference type="PROSITE" id="PS00671">
    <property type="entry name" value="D_2_HYDROXYACID_DH_3"/>
    <property type="match status" value="1"/>
</dbReference>
<dbReference type="PANTHER" id="PTHR10996">
    <property type="entry name" value="2-HYDROXYACID DEHYDROGENASE-RELATED"/>
    <property type="match status" value="1"/>
</dbReference>
<proteinExistence type="inferred from homology"/>
<evidence type="ECO:0000313" key="7">
    <source>
        <dbReference type="Proteomes" id="UP000050514"/>
    </source>
</evidence>
<reference evidence="6 7" key="1">
    <citation type="submission" date="2015-07" db="EMBL/GenBank/DDBJ databases">
        <title>Draft genome of Bellilinea caldifistulae DSM 17877.</title>
        <authorList>
            <person name="Hemp J."/>
            <person name="Ward L.M."/>
            <person name="Pace L.A."/>
            <person name="Fischer W.W."/>
        </authorList>
    </citation>
    <scope>NUCLEOTIDE SEQUENCE [LARGE SCALE GENOMIC DNA]</scope>
    <source>
        <strain evidence="6 7">GOMI-1</strain>
    </source>
</reference>
<comment type="caution">
    <text evidence="6">The sequence shown here is derived from an EMBL/GenBank/DDBJ whole genome shotgun (WGS) entry which is preliminary data.</text>
</comment>
<dbReference type="OrthoDB" id="9792971at2"/>
<dbReference type="InterPro" id="IPR029753">
    <property type="entry name" value="D-isomer_DH_CS"/>
</dbReference>
<accession>A0A0P6XF34</accession>
<evidence type="ECO:0000256" key="2">
    <source>
        <dbReference type="ARBA" id="ARBA00023002"/>
    </source>
</evidence>
<dbReference type="STRING" id="360411.AC812_13330"/>
<protein>
    <submittedName>
        <fullName evidence="6">Glyoxylate reductase</fullName>
    </submittedName>
</protein>
<evidence type="ECO:0000259" key="4">
    <source>
        <dbReference type="Pfam" id="PF00389"/>
    </source>
</evidence>
<dbReference type="SUPFAM" id="SSF52283">
    <property type="entry name" value="Formate/glycerate dehydrogenase catalytic domain-like"/>
    <property type="match status" value="1"/>
</dbReference>
<gene>
    <name evidence="6" type="ORF">AC812_13330</name>
</gene>
<dbReference type="Proteomes" id="UP000050514">
    <property type="component" value="Unassembled WGS sequence"/>
</dbReference>
<evidence type="ECO:0000313" key="6">
    <source>
        <dbReference type="EMBL" id="KPL73780.1"/>
    </source>
</evidence>
<dbReference type="PANTHER" id="PTHR10996:SF283">
    <property type="entry name" value="GLYOXYLATE_HYDROXYPYRUVATE REDUCTASE B"/>
    <property type="match status" value="1"/>
</dbReference>
<dbReference type="InterPro" id="IPR036291">
    <property type="entry name" value="NAD(P)-bd_dom_sf"/>
</dbReference>
<dbReference type="PATRIC" id="fig|360411.5.peg.2358"/>
<dbReference type="EMBL" id="LGHJ01000019">
    <property type="protein sequence ID" value="KPL73780.1"/>
    <property type="molecule type" value="Genomic_DNA"/>
</dbReference>
<evidence type="ECO:0000259" key="5">
    <source>
        <dbReference type="Pfam" id="PF02826"/>
    </source>
</evidence>
<feature type="domain" description="D-isomer specific 2-hydroxyacid dehydrogenase NAD-binding" evidence="5">
    <location>
        <begin position="111"/>
        <end position="288"/>
    </location>
</feature>